<accession>A0AAD9VMW3</accession>
<name>A0AAD9VMW3_9HYME</name>
<dbReference type="Proteomes" id="UP001258017">
    <property type="component" value="Unassembled WGS sequence"/>
</dbReference>
<dbReference type="AlphaFoldDB" id="A0AAD9VMW3"/>
<reference evidence="1" key="1">
    <citation type="submission" date="2021-08" db="EMBL/GenBank/DDBJ databases">
        <authorList>
            <person name="Misof B."/>
            <person name="Oliver O."/>
            <person name="Podsiadlowski L."/>
            <person name="Donath A."/>
            <person name="Peters R."/>
            <person name="Mayer C."/>
            <person name="Rust J."/>
            <person name="Gunkel S."/>
            <person name="Lesny P."/>
            <person name="Martin S."/>
            <person name="Oeyen J.P."/>
            <person name="Petersen M."/>
            <person name="Panagiotis P."/>
            <person name="Wilbrandt J."/>
            <person name="Tanja T."/>
        </authorList>
    </citation>
    <scope>NUCLEOTIDE SEQUENCE</scope>
    <source>
        <strain evidence="1">GBR_01_08_01A</strain>
        <tissue evidence="1">Thorax + abdomen</tissue>
    </source>
</reference>
<comment type="caution">
    <text evidence="1">The sequence shown here is derived from an EMBL/GenBank/DDBJ whole genome shotgun (WGS) entry which is preliminary data.</text>
</comment>
<dbReference type="EMBL" id="JAIFRP010000062">
    <property type="protein sequence ID" value="KAK2580294.1"/>
    <property type="molecule type" value="Genomic_DNA"/>
</dbReference>
<keyword evidence="2" id="KW-1185">Reference proteome</keyword>
<reference evidence="1" key="2">
    <citation type="journal article" date="2023" name="Commun. Biol.">
        <title>Intrasexual cuticular hydrocarbon dimorphism in a wasp sheds light on hydrocarbon biosynthesis genes in Hymenoptera.</title>
        <authorList>
            <person name="Moris V.C."/>
            <person name="Podsiadlowski L."/>
            <person name="Martin S."/>
            <person name="Oeyen J.P."/>
            <person name="Donath A."/>
            <person name="Petersen M."/>
            <person name="Wilbrandt J."/>
            <person name="Misof B."/>
            <person name="Liedtke D."/>
            <person name="Thamm M."/>
            <person name="Scheiner R."/>
            <person name="Schmitt T."/>
            <person name="Niehuis O."/>
        </authorList>
    </citation>
    <scope>NUCLEOTIDE SEQUENCE</scope>
    <source>
        <strain evidence="1">GBR_01_08_01A</strain>
    </source>
</reference>
<proteinExistence type="predicted"/>
<sequence>MSWTSKDKSTTSTSLEETDTWAQTLLTITPEDDAVLREIKPSVSVSANATDLLDLHTDSFAYRRPLTPKYLVDPYELEDENIRHMETQTYLRGVPVVDIPVRYKDVFSQTLYMSTPCPPVKYYKDVMTSMRDGPVPEMRNSRHTQTVLTFDPDVTQPVVTEQLMIDITNELELTDMCFLWNEEDYLRAETNSVIMDVLQYIEVRAFWIIDPTSLSYPSTNDNYNQTLIRYNQLSDSIVVDSETQTGLTCEPKRSNTGLLVNYQANKSLVKEILEEWFDQTIESRIAVDEIINEIIEKCAERVRYPAKDQDIQTLTSYKVHENAEDVLRKLRLPVVVDPLEASIVVLPLIDDLLKSAVEIVSKDAHRVTRDVIKAAITRSMYIGSKIDQIRNRSYGKPIDQILDERRKKIANLMEKTKTQTVFTQTSIAGVDEVTKLEPSKESYTCFCLKGSQCFMCLSTKTDRSPEQEMKMLRTQDILLSYKPCGVVKSHVKIETNRISSKCIAKKSIRPRIQTSDDSSSDSNETIDVVLKPKDGVKLSESLNEWSRALDAALTIPWSPQSSLSETNGVKEHSRSNNNVTLQSLKVLQILKSTFCIRDTCPMSVVEKLKRTSYEEIDLRTNSNRNTCCCCSTRENVQDNGSTIDTETYDTSFANTECLCHVSYIMDAWHRSRDRDNSCKVKIIPVQFASAP</sequence>
<evidence type="ECO:0000313" key="1">
    <source>
        <dbReference type="EMBL" id="KAK2580294.1"/>
    </source>
</evidence>
<organism evidence="1 2">
    <name type="scientific">Odynerus spinipes</name>
    <dbReference type="NCBI Taxonomy" id="1348599"/>
    <lineage>
        <taxon>Eukaryota</taxon>
        <taxon>Metazoa</taxon>
        <taxon>Ecdysozoa</taxon>
        <taxon>Arthropoda</taxon>
        <taxon>Hexapoda</taxon>
        <taxon>Insecta</taxon>
        <taxon>Pterygota</taxon>
        <taxon>Neoptera</taxon>
        <taxon>Endopterygota</taxon>
        <taxon>Hymenoptera</taxon>
        <taxon>Apocrita</taxon>
        <taxon>Aculeata</taxon>
        <taxon>Vespoidea</taxon>
        <taxon>Vespidae</taxon>
        <taxon>Eumeninae</taxon>
        <taxon>Odynerus</taxon>
    </lineage>
</organism>
<protein>
    <submittedName>
        <fullName evidence="1">Uncharacterized protein</fullName>
    </submittedName>
</protein>
<evidence type="ECO:0000313" key="2">
    <source>
        <dbReference type="Proteomes" id="UP001258017"/>
    </source>
</evidence>
<gene>
    <name evidence="1" type="ORF">KPH14_012535</name>
</gene>